<protein>
    <recommendedName>
        <fullName evidence="3">Blue-light-activated histidine kinase</fullName>
        <ecNumber evidence="2">2.7.13.3</ecNumber>
    </recommendedName>
</protein>
<dbReference type="InterPro" id="IPR036890">
    <property type="entry name" value="HATPase_C_sf"/>
</dbReference>
<dbReference type="Pfam" id="PF08448">
    <property type="entry name" value="PAS_4"/>
    <property type="match status" value="1"/>
</dbReference>
<evidence type="ECO:0000256" key="4">
    <source>
        <dbReference type="ARBA" id="ARBA00022553"/>
    </source>
</evidence>
<evidence type="ECO:0000256" key="1">
    <source>
        <dbReference type="ARBA" id="ARBA00000085"/>
    </source>
</evidence>
<dbReference type="Gene3D" id="3.30.450.20">
    <property type="entry name" value="PAS domain"/>
    <property type="match status" value="1"/>
</dbReference>
<comment type="catalytic activity">
    <reaction evidence="1">
        <text>ATP + protein L-histidine = ADP + protein N-phospho-L-histidine.</text>
        <dbReference type="EC" id="2.7.13.3"/>
    </reaction>
</comment>
<dbReference type="Pfam" id="PF01590">
    <property type="entry name" value="GAF"/>
    <property type="match status" value="1"/>
</dbReference>
<dbReference type="EC" id="2.7.13.3" evidence="2"/>
<evidence type="ECO:0000313" key="11">
    <source>
        <dbReference type="Proteomes" id="UP001294412"/>
    </source>
</evidence>
<dbReference type="RefSeq" id="WP_322186905.1">
    <property type="nucleotide sequence ID" value="NZ_JAXLPB010000003.1"/>
</dbReference>
<keyword evidence="6" id="KW-0547">Nucleotide-binding</keyword>
<dbReference type="InterPro" id="IPR029016">
    <property type="entry name" value="GAF-like_dom_sf"/>
</dbReference>
<dbReference type="PROSITE" id="PS50112">
    <property type="entry name" value="PAS"/>
    <property type="match status" value="1"/>
</dbReference>
<sequence length="496" mass="55055">MSDKDALSDSVRLAALHASGLMDSEREPIFDRATRLASSLLQTDVNLFSLVDNRRQFFKAELGLPDDVSDARETPLSHSFCQHVVTSGQELVIADARQDARVRDNPSIQDLGVIAYLGMPIGDADGNILGSFCAIETKPRQWTETEIATLRDIAAGVQSEIRLRIEMDRSRQAEDQARSSRDLLSMILESTSDGVMMLDGDWTVLYTNENARKLLMLEVPMEGRVLWDVFDDAEGDPFRISYLDAIGSGQPQLVEAHYPRLNRWFEARSYPREGMLTVFFRDVTAERRITDARQVLVRELDHRIKNIFSVFGAMTSMTARNSQTPREMAIAMQGRLRSLAAAHNLIRHAIRLETDTAQIGEISFRDLLATLLGPHIAEGSSDQLVLSGAYVPLGPNAATQFSLVLHELATNASKYGCFSTANGRLAIGWRIKGDRLLLTWRESGGPAIEAAPVGKGFGSQLVRMTLNAQMRGKVTFDWNPGGVHIDFEIPIESLSH</sequence>
<gene>
    <name evidence="10" type="ORF">U0C82_09700</name>
</gene>
<accession>A0ABU5I372</accession>
<dbReference type="SUPFAM" id="SSF55781">
    <property type="entry name" value="GAF domain-like"/>
    <property type="match status" value="1"/>
</dbReference>
<dbReference type="SUPFAM" id="SSF55785">
    <property type="entry name" value="PYP-like sensor domain (PAS domain)"/>
    <property type="match status" value="1"/>
</dbReference>
<dbReference type="Proteomes" id="UP001294412">
    <property type="component" value="Unassembled WGS sequence"/>
</dbReference>
<organism evidence="10 11">
    <name type="scientific">Fulvimarina uroteuthidis</name>
    <dbReference type="NCBI Taxonomy" id="3098149"/>
    <lineage>
        <taxon>Bacteria</taxon>
        <taxon>Pseudomonadati</taxon>
        <taxon>Pseudomonadota</taxon>
        <taxon>Alphaproteobacteria</taxon>
        <taxon>Hyphomicrobiales</taxon>
        <taxon>Aurantimonadaceae</taxon>
        <taxon>Fulvimarina</taxon>
    </lineage>
</organism>
<dbReference type="CDD" id="cd00130">
    <property type="entry name" value="PAS"/>
    <property type="match status" value="1"/>
</dbReference>
<dbReference type="Pfam" id="PF07536">
    <property type="entry name" value="HWE_HK"/>
    <property type="match status" value="1"/>
</dbReference>
<keyword evidence="4" id="KW-0597">Phosphoprotein</keyword>
<dbReference type="Gene3D" id="3.30.565.10">
    <property type="entry name" value="Histidine kinase-like ATPase, C-terminal domain"/>
    <property type="match status" value="1"/>
</dbReference>
<evidence type="ECO:0000256" key="8">
    <source>
        <dbReference type="ARBA" id="ARBA00022840"/>
    </source>
</evidence>
<evidence type="ECO:0000256" key="2">
    <source>
        <dbReference type="ARBA" id="ARBA00012438"/>
    </source>
</evidence>
<dbReference type="InterPro" id="IPR003018">
    <property type="entry name" value="GAF"/>
</dbReference>
<keyword evidence="11" id="KW-1185">Reference proteome</keyword>
<dbReference type="SMART" id="SM00091">
    <property type="entry name" value="PAS"/>
    <property type="match status" value="1"/>
</dbReference>
<evidence type="ECO:0000256" key="3">
    <source>
        <dbReference type="ARBA" id="ARBA00021740"/>
    </source>
</evidence>
<keyword evidence="7 10" id="KW-0418">Kinase</keyword>
<dbReference type="InterPro" id="IPR035965">
    <property type="entry name" value="PAS-like_dom_sf"/>
</dbReference>
<name>A0ABU5I372_9HYPH</name>
<dbReference type="SUPFAM" id="SSF55874">
    <property type="entry name" value="ATPase domain of HSP90 chaperone/DNA topoisomerase II/histidine kinase"/>
    <property type="match status" value="1"/>
</dbReference>
<dbReference type="GO" id="GO:0016301">
    <property type="term" value="F:kinase activity"/>
    <property type="evidence" value="ECO:0007669"/>
    <property type="project" value="UniProtKB-KW"/>
</dbReference>
<keyword evidence="5" id="KW-0808">Transferase</keyword>
<dbReference type="SMART" id="SM00911">
    <property type="entry name" value="HWE_HK"/>
    <property type="match status" value="1"/>
</dbReference>
<reference evidence="10 11" key="1">
    <citation type="submission" date="2023-12" db="EMBL/GenBank/DDBJ databases">
        <title>Description of Novel Strain Fulvimarina sp. 2208YS6-2-32 isolated from Uroteuthis (Photololigo) edulis.</title>
        <authorList>
            <person name="Park J.-S."/>
        </authorList>
    </citation>
    <scope>NUCLEOTIDE SEQUENCE [LARGE SCALE GENOMIC DNA]</scope>
    <source>
        <strain evidence="10 11">2208YS6-2-32</strain>
    </source>
</reference>
<dbReference type="PANTHER" id="PTHR41523:SF8">
    <property type="entry name" value="ETHYLENE RESPONSE SENSOR PROTEIN"/>
    <property type="match status" value="1"/>
</dbReference>
<evidence type="ECO:0000259" key="9">
    <source>
        <dbReference type="PROSITE" id="PS50112"/>
    </source>
</evidence>
<dbReference type="PANTHER" id="PTHR41523">
    <property type="entry name" value="TWO-COMPONENT SYSTEM SENSOR PROTEIN"/>
    <property type="match status" value="1"/>
</dbReference>
<feature type="domain" description="PAS" evidence="9">
    <location>
        <begin position="180"/>
        <end position="215"/>
    </location>
</feature>
<evidence type="ECO:0000256" key="5">
    <source>
        <dbReference type="ARBA" id="ARBA00022679"/>
    </source>
</evidence>
<proteinExistence type="predicted"/>
<dbReference type="Gene3D" id="3.30.450.40">
    <property type="match status" value="1"/>
</dbReference>
<dbReference type="SMART" id="SM00065">
    <property type="entry name" value="GAF"/>
    <property type="match status" value="1"/>
</dbReference>
<evidence type="ECO:0000313" key="10">
    <source>
        <dbReference type="EMBL" id="MDY8109413.1"/>
    </source>
</evidence>
<dbReference type="InterPro" id="IPR013656">
    <property type="entry name" value="PAS_4"/>
</dbReference>
<evidence type="ECO:0000256" key="6">
    <source>
        <dbReference type="ARBA" id="ARBA00022741"/>
    </source>
</evidence>
<keyword evidence="8" id="KW-0067">ATP-binding</keyword>
<comment type="caution">
    <text evidence="10">The sequence shown here is derived from an EMBL/GenBank/DDBJ whole genome shotgun (WGS) entry which is preliminary data.</text>
</comment>
<dbReference type="InterPro" id="IPR011102">
    <property type="entry name" value="Sig_transdc_His_kinase_HWE"/>
</dbReference>
<dbReference type="InterPro" id="IPR000014">
    <property type="entry name" value="PAS"/>
</dbReference>
<dbReference type="EMBL" id="JAXLPB010000003">
    <property type="protein sequence ID" value="MDY8109413.1"/>
    <property type="molecule type" value="Genomic_DNA"/>
</dbReference>
<evidence type="ECO:0000256" key="7">
    <source>
        <dbReference type="ARBA" id="ARBA00022777"/>
    </source>
</evidence>